<accession>A0ABQ7IXZ5</accession>
<name>A0ABQ7IXZ5_9HELO</name>
<gene>
    <name evidence="2" type="ORF">EAE98_001491</name>
</gene>
<evidence type="ECO:0000313" key="3">
    <source>
        <dbReference type="Proteomes" id="UP000783213"/>
    </source>
</evidence>
<sequence>MSIPSPPPFKPRSSSLSPYPLFPSQSHSTSHLPIQTQIQIHDKKCIYLLTTHACSHFVQPFTHPTNIIHTENCVARFGGCCSSQGYRYEILGNGGEECEVCVRSGKLMKEKGSSGEIRLKNEERGNGLDVEIQRRDRDDMPGMDLIPNTDNRLANDLGKELASDNNAHLPTSPPFSLKKTQSSPDMYRRGSDDGKGKQMMTYEHQRAIPTQRRPMIAERKRVSIVIEEGGGYYGDTCGVFNSTLRCGREKGRKCWEDLWGRFKRL</sequence>
<reference evidence="2 3" key="1">
    <citation type="journal article" date="2020" name="Genome Biol. Evol.">
        <title>Comparative genomics of Sclerotiniaceae.</title>
        <authorList>
            <person name="Valero Jimenez C.A."/>
            <person name="Steentjes M."/>
            <person name="Scholten O.E."/>
            <person name="Van Kan J.A.L."/>
        </authorList>
    </citation>
    <scope>NUCLEOTIDE SEQUENCE [LARGE SCALE GENOMIC DNA]</scope>
    <source>
        <strain evidence="2 3">B1</strain>
    </source>
</reference>
<dbReference type="RefSeq" id="XP_038814095.1">
    <property type="nucleotide sequence ID" value="XM_038949110.1"/>
</dbReference>
<dbReference type="EMBL" id="RCSX01000003">
    <property type="protein sequence ID" value="KAF7937177.1"/>
    <property type="molecule type" value="Genomic_DNA"/>
</dbReference>
<dbReference type="Proteomes" id="UP000783213">
    <property type="component" value="Unassembled WGS sequence"/>
</dbReference>
<keyword evidence="3" id="KW-1185">Reference proteome</keyword>
<evidence type="ECO:0000256" key="1">
    <source>
        <dbReference type="SAM" id="MobiDB-lite"/>
    </source>
</evidence>
<evidence type="ECO:0000313" key="2">
    <source>
        <dbReference type="EMBL" id="KAF7937177.1"/>
    </source>
</evidence>
<comment type="caution">
    <text evidence="2">The sequence shown here is derived from an EMBL/GenBank/DDBJ whole genome shotgun (WGS) entry which is preliminary data.</text>
</comment>
<proteinExistence type="predicted"/>
<protein>
    <submittedName>
        <fullName evidence="2">Uncharacterized protein</fullName>
    </submittedName>
</protein>
<feature type="compositionally biased region" description="Basic and acidic residues" evidence="1">
    <location>
        <begin position="186"/>
        <end position="196"/>
    </location>
</feature>
<feature type="region of interest" description="Disordered" evidence="1">
    <location>
        <begin position="163"/>
        <end position="197"/>
    </location>
</feature>
<dbReference type="GeneID" id="62228265"/>
<organism evidence="2 3">
    <name type="scientific">Botrytis deweyae</name>
    <dbReference type="NCBI Taxonomy" id="2478750"/>
    <lineage>
        <taxon>Eukaryota</taxon>
        <taxon>Fungi</taxon>
        <taxon>Dikarya</taxon>
        <taxon>Ascomycota</taxon>
        <taxon>Pezizomycotina</taxon>
        <taxon>Leotiomycetes</taxon>
        <taxon>Helotiales</taxon>
        <taxon>Sclerotiniaceae</taxon>
        <taxon>Botrytis</taxon>
    </lineage>
</organism>